<comment type="caution">
    <text evidence="1">The sequence shown here is derived from an EMBL/GenBank/DDBJ whole genome shotgun (WGS) entry which is preliminary data.</text>
</comment>
<dbReference type="EMBL" id="CAJVCH010183236">
    <property type="protein sequence ID" value="CAG7729730.1"/>
    <property type="molecule type" value="Genomic_DNA"/>
</dbReference>
<accession>A0A8J2KPQ5</accession>
<name>A0A8J2KPQ5_9HEXA</name>
<organism evidence="1 2">
    <name type="scientific">Allacma fusca</name>
    <dbReference type="NCBI Taxonomy" id="39272"/>
    <lineage>
        <taxon>Eukaryota</taxon>
        <taxon>Metazoa</taxon>
        <taxon>Ecdysozoa</taxon>
        <taxon>Arthropoda</taxon>
        <taxon>Hexapoda</taxon>
        <taxon>Collembola</taxon>
        <taxon>Symphypleona</taxon>
        <taxon>Sminthuridae</taxon>
        <taxon>Allacma</taxon>
    </lineage>
</organism>
<reference evidence="1" key="1">
    <citation type="submission" date="2021-06" db="EMBL/GenBank/DDBJ databases">
        <authorList>
            <person name="Hodson N. C."/>
            <person name="Mongue J. A."/>
            <person name="Jaron S. K."/>
        </authorList>
    </citation>
    <scope>NUCLEOTIDE SEQUENCE</scope>
</reference>
<protein>
    <submittedName>
        <fullName evidence="1">Uncharacterized protein</fullName>
    </submittedName>
</protein>
<evidence type="ECO:0000313" key="2">
    <source>
        <dbReference type="Proteomes" id="UP000708208"/>
    </source>
</evidence>
<gene>
    <name evidence="1" type="ORF">AFUS01_LOCUS18424</name>
</gene>
<proteinExistence type="predicted"/>
<dbReference type="AlphaFoldDB" id="A0A8J2KPQ5"/>
<evidence type="ECO:0000313" key="1">
    <source>
        <dbReference type="EMBL" id="CAG7729730.1"/>
    </source>
</evidence>
<sequence>MCVHTFIHMTLRETSLFGCGAFFSASLSYQALGNFLTSKREKSYMGVNKSRDKIQGSQRWELRRETATVPRTSWE</sequence>
<keyword evidence="2" id="KW-1185">Reference proteome</keyword>
<dbReference type="Proteomes" id="UP000708208">
    <property type="component" value="Unassembled WGS sequence"/>
</dbReference>